<proteinExistence type="predicted"/>
<feature type="region of interest" description="Disordered" evidence="2">
    <location>
        <begin position="1"/>
        <end position="73"/>
    </location>
</feature>
<reference evidence="3" key="1">
    <citation type="submission" date="2016-03" db="EMBL/GenBank/DDBJ databases">
        <title>Mechanisms controlling the formation of the plant cell surface in tip-growing cells are functionally conserved among land plants.</title>
        <authorList>
            <person name="Honkanen S."/>
            <person name="Jones V.A."/>
            <person name="Morieri G."/>
            <person name="Champion C."/>
            <person name="Hetherington A.J."/>
            <person name="Kelly S."/>
            <person name="Saint-Marcoux D."/>
            <person name="Proust H."/>
            <person name="Prescott H."/>
            <person name="Dolan L."/>
        </authorList>
    </citation>
    <scope>NUCLEOTIDE SEQUENCE [LARGE SCALE GENOMIC DNA]</scope>
    <source>
        <tissue evidence="3">Whole gametophyte</tissue>
    </source>
</reference>
<gene>
    <name evidence="3" type="ORF">AXG93_406s1300</name>
</gene>
<evidence type="ECO:0000256" key="1">
    <source>
        <dbReference type="SAM" id="Coils"/>
    </source>
</evidence>
<keyword evidence="1" id="KW-0175">Coiled coil</keyword>
<feature type="compositionally biased region" description="Low complexity" evidence="2">
    <location>
        <begin position="18"/>
        <end position="33"/>
    </location>
</feature>
<sequence>MDEGIDEEDDVQAKEPPRGTVRGPVRVDVVTVEDQLDRRPAKRQKVADASGEGQRPESRMAETQTSEREKVLQPKISEEQAKELTLIEEILEQVVAQVVGTVVDSSVISSPQPPEDVEQEDHLWVKKMECEVLRLNLAKEKECRAEEECKIEDLYEQIVALKTKQMELWGSIGARTQNQLKAVTQQLEASRMRAEEAEAAFHQMKKEKIDRLLLRMEKCLRGFVMWEVQTSKWLKLDSLGRRLMSKKTNGAVRHKQLVRLVNSFLLYWKSHVRI</sequence>
<protein>
    <submittedName>
        <fullName evidence="3">Uncharacterized protein</fullName>
    </submittedName>
</protein>
<dbReference type="EMBL" id="LVLJ01004128">
    <property type="protein sequence ID" value="OAE18162.1"/>
    <property type="molecule type" value="Genomic_DNA"/>
</dbReference>
<evidence type="ECO:0000313" key="4">
    <source>
        <dbReference type="Proteomes" id="UP000077202"/>
    </source>
</evidence>
<feature type="compositionally biased region" description="Acidic residues" evidence="2">
    <location>
        <begin position="1"/>
        <end position="10"/>
    </location>
</feature>
<name>A0A176VCS4_MARPO</name>
<dbReference type="Proteomes" id="UP000077202">
    <property type="component" value="Unassembled WGS sequence"/>
</dbReference>
<evidence type="ECO:0000313" key="3">
    <source>
        <dbReference type="EMBL" id="OAE18162.1"/>
    </source>
</evidence>
<dbReference type="AlphaFoldDB" id="A0A176VCS4"/>
<comment type="caution">
    <text evidence="3">The sequence shown here is derived from an EMBL/GenBank/DDBJ whole genome shotgun (WGS) entry which is preliminary data.</text>
</comment>
<accession>A0A176VCS4</accession>
<feature type="compositionally biased region" description="Basic and acidic residues" evidence="2">
    <location>
        <begin position="54"/>
        <end position="73"/>
    </location>
</feature>
<feature type="coiled-coil region" evidence="1">
    <location>
        <begin position="144"/>
        <end position="207"/>
    </location>
</feature>
<organism evidence="3 4">
    <name type="scientific">Marchantia polymorpha subsp. ruderalis</name>
    <dbReference type="NCBI Taxonomy" id="1480154"/>
    <lineage>
        <taxon>Eukaryota</taxon>
        <taxon>Viridiplantae</taxon>
        <taxon>Streptophyta</taxon>
        <taxon>Embryophyta</taxon>
        <taxon>Marchantiophyta</taxon>
        <taxon>Marchantiopsida</taxon>
        <taxon>Marchantiidae</taxon>
        <taxon>Marchantiales</taxon>
        <taxon>Marchantiaceae</taxon>
        <taxon>Marchantia</taxon>
    </lineage>
</organism>
<evidence type="ECO:0000256" key="2">
    <source>
        <dbReference type="SAM" id="MobiDB-lite"/>
    </source>
</evidence>
<keyword evidence="4" id="KW-1185">Reference proteome</keyword>